<evidence type="ECO:0000313" key="3">
    <source>
        <dbReference type="EMBL" id="RKF25319.1"/>
    </source>
</evidence>
<keyword evidence="2" id="KW-1133">Transmembrane helix</keyword>
<dbReference type="EMBL" id="RAQQ01000016">
    <property type="protein sequence ID" value="RKF25319.1"/>
    <property type="molecule type" value="Genomic_DNA"/>
</dbReference>
<feature type="region of interest" description="Disordered" evidence="1">
    <location>
        <begin position="1"/>
        <end position="34"/>
    </location>
</feature>
<protein>
    <recommendedName>
        <fullName evidence="5">PH domain-containing protein</fullName>
    </recommendedName>
</protein>
<organism evidence="3 4">
    <name type="scientific">Micromonospora globbae</name>
    <dbReference type="NCBI Taxonomy" id="1894969"/>
    <lineage>
        <taxon>Bacteria</taxon>
        <taxon>Bacillati</taxon>
        <taxon>Actinomycetota</taxon>
        <taxon>Actinomycetes</taxon>
        <taxon>Micromonosporales</taxon>
        <taxon>Micromonosporaceae</taxon>
        <taxon>Micromonospora</taxon>
    </lineage>
</organism>
<evidence type="ECO:0000313" key="4">
    <source>
        <dbReference type="Proteomes" id="UP000285744"/>
    </source>
</evidence>
<name>A0A420EX80_9ACTN</name>
<keyword evidence="2" id="KW-0812">Transmembrane</keyword>
<accession>A0A420EX80</accession>
<evidence type="ECO:0008006" key="5">
    <source>
        <dbReference type="Google" id="ProtNLM"/>
    </source>
</evidence>
<proteinExistence type="predicted"/>
<evidence type="ECO:0000256" key="1">
    <source>
        <dbReference type="SAM" id="MobiDB-lite"/>
    </source>
</evidence>
<evidence type="ECO:0000256" key="2">
    <source>
        <dbReference type="SAM" id="Phobius"/>
    </source>
</evidence>
<feature type="transmembrane region" description="Helical" evidence="2">
    <location>
        <begin position="42"/>
        <end position="59"/>
    </location>
</feature>
<dbReference type="AlphaFoldDB" id="A0A420EX80"/>
<dbReference type="OrthoDB" id="3403153at2"/>
<gene>
    <name evidence="3" type="ORF">D7I43_21395</name>
</gene>
<keyword evidence="2" id="KW-0472">Membrane</keyword>
<dbReference type="Proteomes" id="UP000285744">
    <property type="component" value="Unassembled WGS sequence"/>
</dbReference>
<feature type="compositionally biased region" description="Basic and acidic residues" evidence="1">
    <location>
        <begin position="17"/>
        <end position="34"/>
    </location>
</feature>
<comment type="caution">
    <text evidence="3">The sequence shown here is derived from an EMBL/GenBank/DDBJ whole genome shotgun (WGS) entry which is preliminary data.</text>
</comment>
<feature type="transmembrane region" description="Helical" evidence="2">
    <location>
        <begin position="65"/>
        <end position="86"/>
    </location>
</feature>
<reference evidence="3 4" key="1">
    <citation type="journal article" date="2018" name="Int. J. Syst. Evol. Microbiol.">
        <title>Micromonospora globbae sp. nov., an endophytic actinomycete isolated from roots of Globba winitii C. H. Wright.</title>
        <authorList>
            <person name="Kuncharoen N."/>
            <person name="Pittayakhajonwut P."/>
            <person name="Tanasupawat S."/>
        </authorList>
    </citation>
    <scope>NUCLEOTIDE SEQUENCE [LARGE SCALE GENOMIC DNA]</scope>
    <source>
        <strain evidence="3 4">WPS1-2</strain>
    </source>
</reference>
<dbReference type="RefSeq" id="WP_120330326.1">
    <property type="nucleotide sequence ID" value="NZ_RAQQ01000016.1"/>
</dbReference>
<sequence>MPVPTVPDRRVPHRPARREDAHTDDHGQDGGQDVELRRNHGSLVLPAVCVLGGVVLLALPSERSLLRNLVAIGAVALGGVVLLGALRPFRFGIGPDGITVRRPGLRRLIRWTEIQALVLDAPPPVAGVPAPPRLLMVPAPGVALDAPSTARHPVDGRPAVELLDLGQVRERPDDVAAALARHGGERFVDLLARRRAAFPVDDLTMGLRGYETSPVDRLIRQGQEALAWGGAPERQAARAAVEQARAAGLTVAARGYSTAQVDEALRSLSAALADDRTTDREPST</sequence>